<dbReference type="AlphaFoldDB" id="A0A9N7JMQ4"/>
<sequence length="261" mass="29890">MIKLIATDMDGTLLNSNNEINPEFYDVFKKLREKDIIFAAASGRQYYNLLKRFDKVKDDMLFIAENGTFVMFNGEELLVNALDKDIALELIEIGRSIENCYVIVCGKNSAYIESRDERFIKETKKYYERYEVVDDVTKVDDDILKVTICDLSGAETNSNKYFDKYRETLQVTVSGEIWLDITANGVNKGVAINKLQEKLNIKPEETMVFGDYLNDLEMMKSAYHSYAMKNAHEELKKVARFEAKSNDENGVVLAIKEAVGI</sequence>
<organism evidence="2 4">
    <name type="scientific">Clostridium septicum</name>
    <dbReference type="NCBI Taxonomy" id="1504"/>
    <lineage>
        <taxon>Bacteria</taxon>
        <taxon>Bacillati</taxon>
        <taxon>Bacillota</taxon>
        <taxon>Clostridia</taxon>
        <taxon>Eubacteriales</taxon>
        <taxon>Clostridiaceae</taxon>
        <taxon>Clostridium</taxon>
    </lineage>
</organism>
<protein>
    <submittedName>
        <fullName evidence="3">Cof-type HAD-IIB family hydrolase</fullName>
    </submittedName>
    <submittedName>
        <fullName evidence="2">HAD family hydrolase</fullName>
    </submittedName>
</protein>
<reference evidence="3" key="2">
    <citation type="submission" date="2022-06" db="EMBL/GenBank/DDBJ databases">
        <authorList>
            <person name="Holder M.E."/>
            <person name="Ajami N.J."/>
            <person name="Petrosino J.F."/>
        </authorList>
    </citation>
    <scope>NUCLEOTIDE SEQUENCE</scope>
    <source>
        <strain evidence="3">RMA 8861</strain>
    </source>
</reference>
<dbReference type="PANTHER" id="PTHR10000:SF8">
    <property type="entry name" value="HAD SUPERFAMILY HYDROLASE-LIKE, TYPE 3"/>
    <property type="match status" value="1"/>
</dbReference>
<dbReference type="InterPro" id="IPR036412">
    <property type="entry name" value="HAD-like_sf"/>
</dbReference>
<gene>
    <name evidence="2" type="ORF">CP523_12845</name>
    <name evidence="3" type="ORF">NH397_05225</name>
</gene>
<dbReference type="OrthoDB" id="9781413at2"/>
<dbReference type="Proteomes" id="UP000280586">
    <property type="component" value="Chromosome"/>
</dbReference>
<dbReference type="EMBL" id="CP099799">
    <property type="protein sequence ID" value="USS01833.1"/>
    <property type="molecule type" value="Genomic_DNA"/>
</dbReference>
<evidence type="ECO:0000313" key="3">
    <source>
        <dbReference type="EMBL" id="USS01833.1"/>
    </source>
</evidence>
<dbReference type="SFLD" id="SFLDG01144">
    <property type="entry name" value="C2.B.4:_PGP_Like"/>
    <property type="match status" value="1"/>
</dbReference>
<proteinExistence type="predicted"/>
<dbReference type="SUPFAM" id="SSF56784">
    <property type="entry name" value="HAD-like"/>
    <property type="match status" value="1"/>
</dbReference>
<dbReference type="GeneID" id="303561573"/>
<dbReference type="EMBL" id="CP023671">
    <property type="protein sequence ID" value="AYE35238.1"/>
    <property type="molecule type" value="Genomic_DNA"/>
</dbReference>
<name>A0A9N7JMQ4_CLOSE</name>
<keyword evidence="5" id="KW-1185">Reference proteome</keyword>
<dbReference type="InterPro" id="IPR006379">
    <property type="entry name" value="HAD-SF_hydro_IIB"/>
</dbReference>
<dbReference type="CDD" id="cd07518">
    <property type="entry name" value="HAD_YbiV-Like"/>
    <property type="match status" value="1"/>
</dbReference>
<dbReference type="PROSITE" id="PS01228">
    <property type="entry name" value="COF_1"/>
    <property type="match status" value="1"/>
</dbReference>
<evidence type="ECO:0000259" key="1">
    <source>
        <dbReference type="PROSITE" id="PS50202"/>
    </source>
</evidence>
<dbReference type="RefSeq" id="WP_066678203.1">
    <property type="nucleotide sequence ID" value="NZ_CABMIZ010000038.1"/>
</dbReference>
<feature type="domain" description="MSP" evidence="1">
    <location>
        <begin position="198"/>
        <end position="261"/>
    </location>
</feature>
<dbReference type="GO" id="GO:0000287">
    <property type="term" value="F:magnesium ion binding"/>
    <property type="evidence" value="ECO:0007669"/>
    <property type="project" value="TreeGrafter"/>
</dbReference>
<dbReference type="Proteomes" id="UP001055437">
    <property type="component" value="Chromosome"/>
</dbReference>
<dbReference type="InterPro" id="IPR000535">
    <property type="entry name" value="MSP_dom"/>
</dbReference>
<dbReference type="Gene3D" id="3.40.50.1000">
    <property type="entry name" value="HAD superfamily/HAD-like"/>
    <property type="match status" value="1"/>
</dbReference>
<evidence type="ECO:0000313" key="5">
    <source>
        <dbReference type="Proteomes" id="UP001055437"/>
    </source>
</evidence>
<keyword evidence="2" id="KW-0378">Hydrolase</keyword>
<dbReference type="Pfam" id="PF08282">
    <property type="entry name" value="Hydrolase_3"/>
    <property type="match status" value="1"/>
</dbReference>
<dbReference type="NCBIfam" id="TIGR01484">
    <property type="entry name" value="HAD-SF-IIB"/>
    <property type="match status" value="1"/>
</dbReference>
<dbReference type="PANTHER" id="PTHR10000">
    <property type="entry name" value="PHOSPHOSERINE PHOSPHATASE"/>
    <property type="match status" value="1"/>
</dbReference>
<reference evidence="2 4" key="1">
    <citation type="submission" date="2017-09" db="EMBL/GenBank/DDBJ databases">
        <authorList>
            <person name="Thomas P."/>
            <person name="Seyboldt C."/>
        </authorList>
    </citation>
    <scope>NUCLEOTIDE SEQUENCE [LARGE SCALE GENOMIC DNA]</scope>
    <source>
        <strain evidence="2 4">DSM 7534</strain>
    </source>
</reference>
<dbReference type="NCBIfam" id="TIGR00099">
    <property type="entry name" value="Cof-subfamily"/>
    <property type="match status" value="1"/>
</dbReference>
<evidence type="ECO:0000313" key="2">
    <source>
        <dbReference type="EMBL" id="AYE35238.1"/>
    </source>
</evidence>
<dbReference type="GO" id="GO:0005829">
    <property type="term" value="C:cytosol"/>
    <property type="evidence" value="ECO:0007669"/>
    <property type="project" value="TreeGrafter"/>
</dbReference>
<evidence type="ECO:0000313" key="4">
    <source>
        <dbReference type="Proteomes" id="UP000280586"/>
    </source>
</evidence>
<dbReference type="Gene3D" id="3.30.1240.10">
    <property type="match status" value="1"/>
</dbReference>
<dbReference type="InterPro" id="IPR000150">
    <property type="entry name" value="Cof"/>
</dbReference>
<accession>A0A9N7JMQ4</accession>
<dbReference type="PROSITE" id="PS50202">
    <property type="entry name" value="MSP"/>
    <property type="match status" value="1"/>
</dbReference>
<dbReference type="SFLD" id="SFLDG01140">
    <property type="entry name" value="C2.B:_Phosphomannomutase_and_P"/>
    <property type="match status" value="1"/>
</dbReference>
<dbReference type="GO" id="GO:0016791">
    <property type="term" value="F:phosphatase activity"/>
    <property type="evidence" value="ECO:0007669"/>
    <property type="project" value="TreeGrafter"/>
</dbReference>
<dbReference type="KEGG" id="csep:CP523_12845"/>
<dbReference type="SFLD" id="SFLDS00003">
    <property type="entry name" value="Haloacid_Dehalogenase"/>
    <property type="match status" value="1"/>
</dbReference>
<dbReference type="InterPro" id="IPR023214">
    <property type="entry name" value="HAD_sf"/>
</dbReference>